<accession>A0A2K2DEH4</accession>
<keyword evidence="4" id="KW-1185">Reference proteome</keyword>
<evidence type="ECO:0000313" key="3">
    <source>
        <dbReference type="EnsemblPlants" id="PNT72694"/>
    </source>
</evidence>
<reference evidence="3" key="3">
    <citation type="submission" date="2018-08" db="UniProtKB">
        <authorList>
            <consortium name="EnsemblPlants"/>
        </authorList>
    </citation>
    <scope>IDENTIFICATION</scope>
    <source>
        <strain evidence="3">cv. Bd21</strain>
    </source>
</reference>
<dbReference type="EnsemblPlants" id="PNT72694">
    <property type="protein sequence ID" value="PNT72694"/>
    <property type="gene ID" value="BRADI_2g47930v3"/>
</dbReference>
<gene>
    <name evidence="2" type="ORF">BRADI_2g47930v3</name>
</gene>
<reference evidence="2 3" key="1">
    <citation type="journal article" date="2010" name="Nature">
        <title>Genome sequencing and analysis of the model grass Brachypodium distachyon.</title>
        <authorList>
            <consortium name="International Brachypodium Initiative"/>
        </authorList>
    </citation>
    <scope>NUCLEOTIDE SEQUENCE [LARGE SCALE GENOMIC DNA]</scope>
    <source>
        <strain evidence="2 3">Bd21</strain>
    </source>
</reference>
<dbReference type="OrthoDB" id="589878at2759"/>
<reference evidence="2" key="2">
    <citation type="submission" date="2017-06" db="EMBL/GenBank/DDBJ databases">
        <title>WGS assembly of Brachypodium distachyon.</title>
        <authorList>
            <consortium name="The International Brachypodium Initiative"/>
            <person name="Lucas S."/>
            <person name="Harmon-Smith M."/>
            <person name="Lail K."/>
            <person name="Tice H."/>
            <person name="Grimwood J."/>
            <person name="Bruce D."/>
            <person name="Barry K."/>
            <person name="Shu S."/>
            <person name="Lindquist E."/>
            <person name="Wang M."/>
            <person name="Pitluck S."/>
            <person name="Vogel J.P."/>
            <person name="Garvin D.F."/>
            <person name="Mockler T.C."/>
            <person name="Schmutz J."/>
            <person name="Rokhsar D."/>
            <person name="Bevan M.W."/>
        </authorList>
    </citation>
    <scope>NUCLEOTIDE SEQUENCE</scope>
    <source>
        <strain evidence="2">Bd21</strain>
    </source>
</reference>
<dbReference type="EMBL" id="CM000881">
    <property type="protein sequence ID" value="PNT72694.1"/>
    <property type="molecule type" value="Genomic_DNA"/>
</dbReference>
<sequence length="266" mass="30337">PEEEPECNRTAQRMAWTPEEVRRLASAWLENLNDPIDGNNKKIENTTPSNRKRDAKQLKQHFHRVKTKINAFHGEWCSLNKVYKSGYSDDQLTDMAMEKYEANKGATFPHLLMWRILKDHGKWLAVVRKLNGEEEKSPSVGINVTSHVIDLEKEERPIGRHKAKAERAGKHKAREAPEGVIVLGGKLDKFIEVQATSRQERQKVIESQQRMSGDKVDAARLAKETKMLDVYEKLILADTSLLDEESKAARVRALASMESILFPKGD</sequence>
<dbReference type="InParanoid" id="A0A2K2DEH4"/>
<protein>
    <recommendedName>
        <fullName evidence="5">No apical meristem-associated C-terminal domain-containing protein</fullName>
    </recommendedName>
</protein>
<proteinExistence type="predicted"/>
<dbReference type="AlphaFoldDB" id="A0A2K2DEH4"/>
<name>A0A2K2DEH4_BRADI</name>
<evidence type="ECO:0008006" key="5">
    <source>
        <dbReference type="Google" id="ProtNLM"/>
    </source>
</evidence>
<evidence type="ECO:0000256" key="1">
    <source>
        <dbReference type="SAM" id="MobiDB-lite"/>
    </source>
</evidence>
<feature type="non-terminal residue" evidence="2">
    <location>
        <position position="1"/>
    </location>
</feature>
<dbReference type="STRING" id="15368.A0A2K2DEH4"/>
<feature type="region of interest" description="Disordered" evidence="1">
    <location>
        <begin position="34"/>
        <end position="54"/>
    </location>
</feature>
<dbReference type="Proteomes" id="UP000008810">
    <property type="component" value="Chromosome 2"/>
</dbReference>
<evidence type="ECO:0000313" key="4">
    <source>
        <dbReference type="Proteomes" id="UP000008810"/>
    </source>
</evidence>
<dbReference type="PANTHER" id="PTHR45224:SF5">
    <property type="entry name" value="OS02G0311800 PROTEIN"/>
    <property type="match status" value="1"/>
</dbReference>
<dbReference type="Gramene" id="PNT72694">
    <property type="protein sequence ID" value="PNT72694"/>
    <property type="gene ID" value="BRADI_2g47930v3"/>
</dbReference>
<evidence type="ECO:0000313" key="2">
    <source>
        <dbReference type="EMBL" id="PNT72694.1"/>
    </source>
</evidence>
<organism evidence="2">
    <name type="scientific">Brachypodium distachyon</name>
    <name type="common">Purple false brome</name>
    <name type="synonym">Trachynia distachya</name>
    <dbReference type="NCBI Taxonomy" id="15368"/>
    <lineage>
        <taxon>Eukaryota</taxon>
        <taxon>Viridiplantae</taxon>
        <taxon>Streptophyta</taxon>
        <taxon>Embryophyta</taxon>
        <taxon>Tracheophyta</taxon>
        <taxon>Spermatophyta</taxon>
        <taxon>Magnoliopsida</taxon>
        <taxon>Liliopsida</taxon>
        <taxon>Poales</taxon>
        <taxon>Poaceae</taxon>
        <taxon>BOP clade</taxon>
        <taxon>Pooideae</taxon>
        <taxon>Stipodae</taxon>
        <taxon>Brachypodieae</taxon>
        <taxon>Brachypodium</taxon>
    </lineage>
</organism>
<dbReference type="PANTHER" id="PTHR45224">
    <property type="entry name" value="OS01G0527900 PROTEIN-RELATED"/>
    <property type="match status" value="1"/>
</dbReference>